<keyword evidence="1" id="KW-0812">Transmembrane</keyword>
<keyword evidence="1" id="KW-0472">Membrane</keyword>
<dbReference type="AlphaFoldDB" id="A0A6C0C7U6"/>
<name>A0A6C0C7U6_9ZZZZ</name>
<dbReference type="EMBL" id="MN739345">
    <property type="protein sequence ID" value="QHS99593.1"/>
    <property type="molecule type" value="Genomic_DNA"/>
</dbReference>
<keyword evidence="1" id="KW-1133">Transmembrane helix</keyword>
<proteinExistence type="predicted"/>
<reference evidence="2" key="1">
    <citation type="journal article" date="2020" name="Nature">
        <title>Giant virus diversity and host interactions through global metagenomics.</title>
        <authorList>
            <person name="Schulz F."/>
            <person name="Roux S."/>
            <person name="Paez-Espino D."/>
            <person name="Jungbluth S."/>
            <person name="Walsh D.A."/>
            <person name="Denef V.J."/>
            <person name="McMahon K.D."/>
            <person name="Konstantinidis K.T."/>
            <person name="Eloe-Fadrosh E.A."/>
            <person name="Kyrpides N.C."/>
            <person name="Woyke T."/>
        </authorList>
    </citation>
    <scope>NUCLEOTIDE SEQUENCE</scope>
    <source>
        <strain evidence="2">GVMAG-M-3300020187-37</strain>
    </source>
</reference>
<accession>A0A6C0C7U6</accession>
<evidence type="ECO:0000256" key="1">
    <source>
        <dbReference type="SAM" id="Phobius"/>
    </source>
</evidence>
<evidence type="ECO:0000313" key="2">
    <source>
        <dbReference type="EMBL" id="QHS99593.1"/>
    </source>
</evidence>
<protein>
    <submittedName>
        <fullName evidence="2">Uncharacterized protein</fullName>
    </submittedName>
</protein>
<sequence>MSTEYLSLINDYESRPELMSGLNRISTETKSEQNMIKPISVNENKFINMTLNQIFDKLINILPNMYNDYYNIYLKTKIILKNTHDEDINESDIYRESMRSFLFENENIIFLGLLILIISIFLYIIN</sequence>
<feature type="transmembrane region" description="Helical" evidence="1">
    <location>
        <begin position="108"/>
        <end position="125"/>
    </location>
</feature>
<organism evidence="2">
    <name type="scientific">viral metagenome</name>
    <dbReference type="NCBI Taxonomy" id="1070528"/>
    <lineage>
        <taxon>unclassified sequences</taxon>
        <taxon>metagenomes</taxon>
        <taxon>organismal metagenomes</taxon>
    </lineage>
</organism>